<feature type="binding site" evidence="9 10">
    <location>
        <begin position="192"/>
        <end position="194"/>
    </location>
    <ligand>
        <name>substrate</name>
    </ligand>
</feature>
<comment type="function">
    <text evidence="9">Catalyzes the oxidation of either pyridoxine 5'-phosphate (PNP) or pyridoxamine 5'-phosphate (PMP) into pyridoxal 5'-phosphate (PLP).</text>
</comment>
<feature type="binding site" evidence="9 10">
    <location>
        <position position="132"/>
    </location>
    <ligand>
        <name>substrate</name>
    </ligand>
</feature>
<comment type="pathway">
    <text evidence="2 9">Cofactor metabolism; pyridoxal 5'-phosphate salvage; pyridoxal 5'-phosphate from pyridoxine 5'-phosphate: step 1/1.</text>
</comment>
<dbReference type="Pfam" id="PF10590">
    <property type="entry name" value="PNP_phzG_C"/>
    <property type="match status" value="1"/>
</dbReference>
<feature type="domain" description="Pyridoxamine 5'-phosphate oxidase N-terminal" evidence="12">
    <location>
        <begin position="35"/>
        <end position="159"/>
    </location>
</feature>
<dbReference type="Gene3D" id="2.30.110.10">
    <property type="entry name" value="Electron Transport, Fmn-binding Protein, Chain A"/>
    <property type="match status" value="1"/>
</dbReference>
<evidence type="ECO:0000256" key="9">
    <source>
        <dbReference type="HAMAP-Rule" id="MF_01629"/>
    </source>
</evidence>
<evidence type="ECO:0000256" key="4">
    <source>
        <dbReference type="ARBA" id="ARBA00011738"/>
    </source>
</evidence>
<protein>
    <recommendedName>
        <fullName evidence="9">Pyridoxine/pyridoxamine 5'-phosphate oxidase</fullName>
        <ecNumber evidence="9">1.4.3.5</ecNumber>
    </recommendedName>
    <alternativeName>
        <fullName evidence="9">PNP/PMP oxidase</fullName>
        <shortName evidence="9">PNPOx</shortName>
    </alternativeName>
    <alternativeName>
        <fullName evidence="9">Pyridoxal 5'-phosphate synthase</fullName>
    </alternativeName>
</protein>
<feature type="binding site" evidence="9 11">
    <location>
        <position position="84"/>
    </location>
    <ligand>
        <name>FMN</name>
        <dbReference type="ChEBI" id="CHEBI:58210"/>
    </ligand>
</feature>
<evidence type="ECO:0000256" key="1">
    <source>
        <dbReference type="ARBA" id="ARBA00004738"/>
    </source>
</evidence>
<feature type="binding site" evidence="9 11">
    <location>
        <position position="186"/>
    </location>
    <ligand>
        <name>FMN</name>
        <dbReference type="ChEBI" id="CHEBI:58210"/>
    </ligand>
</feature>
<evidence type="ECO:0000256" key="10">
    <source>
        <dbReference type="PIRSR" id="PIRSR000190-1"/>
    </source>
</evidence>
<evidence type="ECO:0000256" key="7">
    <source>
        <dbReference type="ARBA" id="ARBA00023002"/>
    </source>
</evidence>
<comment type="similarity">
    <text evidence="3 9">Belongs to the pyridoxamine 5'-phosphate oxidase family.</text>
</comment>
<dbReference type="SUPFAM" id="SSF50475">
    <property type="entry name" value="FMN-binding split barrel"/>
    <property type="match status" value="1"/>
</dbReference>
<feature type="domain" description="Pyridoxine 5'-phosphate oxidase dimerisation C-terminal" evidence="13">
    <location>
        <begin position="173"/>
        <end position="214"/>
    </location>
</feature>
<evidence type="ECO:0000259" key="13">
    <source>
        <dbReference type="Pfam" id="PF10590"/>
    </source>
</evidence>
<sequence length="214" mass="25000">MDLSIADLRLNYGLEELLESSAPADPFILFKQWFDRAVSEETREPNAMTLATVTPDGKPRARMVLLKDFDPAGFVLFTNYNSAKGRELAATPYACLVFWWGNLERQIRIEGRVEKISEGESDNYFFVRPWESRLGAWASEQSEVVDSRDVLEKRLEELKEEYKDREVPRPPHWGGFRVLPDSIEFWQGRPSRLHDRLSYSRQEDGTWKRERLSP</sequence>
<keyword evidence="8 9" id="KW-0664">Pyridoxine biosynthesis</keyword>
<feature type="binding site" evidence="9 11">
    <location>
        <begin position="77"/>
        <end position="78"/>
    </location>
    <ligand>
        <name>FMN</name>
        <dbReference type="ChEBI" id="CHEBI:58210"/>
    </ligand>
</feature>
<gene>
    <name evidence="9 14" type="primary">pdxH</name>
    <name evidence="14" type="ORF">V0288_13670</name>
</gene>
<dbReference type="InterPro" id="IPR019740">
    <property type="entry name" value="Pyridox_Oxase_CS"/>
</dbReference>
<feature type="binding site" evidence="9 11">
    <location>
        <position position="196"/>
    </location>
    <ligand>
        <name>FMN</name>
        <dbReference type="ChEBI" id="CHEBI:58210"/>
    </ligand>
</feature>
<accession>A0AAW9QVM2</accession>
<dbReference type="InterPro" id="IPR012349">
    <property type="entry name" value="Split_barrel_FMN-bd"/>
</dbReference>
<dbReference type="InterPro" id="IPR019576">
    <property type="entry name" value="Pyridoxamine_oxidase_dimer_C"/>
</dbReference>
<feature type="binding site" evidence="9 11">
    <location>
        <begin position="62"/>
        <end position="67"/>
    </location>
    <ligand>
        <name>FMN</name>
        <dbReference type="ChEBI" id="CHEBI:58210"/>
    </ligand>
</feature>
<evidence type="ECO:0000256" key="5">
    <source>
        <dbReference type="ARBA" id="ARBA00022630"/>
    </source>
</evidence>
<evidence type="ECO:0000256" key="6">
    <source>
        <dbReference type="ARBA" id="ARBA00022643"/>
    </source>
</evidence>
<dbReference type="EC" id="1.4.3.5" evidence="9"/>
<dbReference type="AlphaFoldDB" id="A0AAW9QVM2"/>
<dbReference type="FunFam" id="2.30.110.10:FF:000005">
    <property type="entry name" value="NAD(P)H-hydrate epimerase"/>
    <property type="match status" value="1"/>
</dbReference>
<evidence type="ECO:0000259" key="12">
    <source>
        <dbReference type="Pfam" id="PF01243"/>
    </source>
</evidence>
<comment type="catalytic activity">
    <reaction evidence="9">
        <text>pyridoxine 5'-phosphate + O2 = pyridoxal 5'-phosphate + H2O2</text>
        <dbReference type="Rhea" id="RHEA:15149"/>
        <dbReference type="ChEBI" id="CHEBI:15379"/>
        <dbReference type="ChEBI" id="CHEBI:16240"/>
        <dbReference type="ChEBI" id="CHEBI:58589"/>
        <dbReference type="ChEBI" id="CHEBI:597326"/>
        <dbReference type="EC" id="1.4.3.5"/>
    </reaction>
</comment>
<dbReference type="PANTHER" id="PTHR10851">
    <property type="entry name" value="PYRIDOXINE-5-PHOSPHATE OXIDASE"/>
    <property type="match status" value="1"/>
</dbReference>
<dbReference type="HAMAP" id="MF_01629">
    <property type="entry name" value="PdxH"/>
    <property type="match status" value="1"/>
</dbReference>
<keyword evidence="6 9" id="KW-0288">FMN</keyword>
<comment type="caution">
    <text evidence="9">Lacks conserved residue(s) required for the propagation of feature annotation.</text>
</comment>
<reference evidence="14 15" key="1">
    <citation type="submission" date="2024-01" db="EMBL/GenBank/DDBJ databases">
        <title>Genomic insights into the taxonomy and metabolism of the cyanobacterium Pannus brasiliensis CCIBt3594.</title>
        <authorList>
            <person name="Machado M."/>
            <person name="Botero N.B."/>
            <person name="Andreote A.P.D."/>
            <person name="Feitosa A.M.T."/>
            <person name="Popin R."/>
            <person name="Sivonen K."/>
            <person name="Fiore M.F."/>
        </authorList>
    </citation>
    <scope>NUCLEOTIDE SEQUENCE [LARGE SCALE GENOMIC DNA]</scope>
    <source>
        <strain evidence="14 15">CCIBt3594</strain>
    </source>
</reference>
<evidence type="ECO:0000256" key="11">
    <source>
        <dbReference type="PIRSR" id="PIRSR000190-2"/>
    </source>
</evidence>
<dbReference type="PANTHER" id="PTHR10851:SF0">
    <property type="entry name" value="PYRIDOXINE-5'-PHOSPHATE OXIDASE"/>
    <property type="match status" value="1"/>
</dbReference>
<dbReference type="Pfam" id="PF01243">
    <property type="entry name" value="PNPOx_N"/>
    <property type="match status" value="1"/>
</dbReference>
<dbReference type="GO" id="GO:0010181">
    <property type="term" value="F:FMN binding"/>
    <property type="evidence" value="ECO:0007669"/>
    <property type="project" value="UniProtKB-UniRule"/>
</dbReference>
<feature type="binding site" evidence="9 11">
    <location>
        <position position="106"/>
    </location>
    <ligand>
        <name>FMN</name>
        <dbReference type="ChEBI" id="CHEBI:58210"/>
    </ligand>
</feature>
<proteinExistence type="inferred from homology"/>
<comment type="subunit">
    <text evidence="4 9">Homodimer.</text>
</comment>
<feature type="binding site" evidence="9 10">
    <location>
        <position position="128"/>
    </location>
    <ligand>
        <name>substrate</name>
    </ligand>
</feature>
<dbReference type="InterPro" id="IPR011576">
    <property type="entry name" value="Pyridox_Oxase_N"/>
</dbReference>
<comment type="catalytic activity">
    <reaction evidence="9">
        <text>pyridoxamine 5'-phosphate + O2 + H2O = pyridoxal 5'-phosphate + H2O2 + NH4(+)</text>
        <dbReference type="Rhea" id="RHEA:15817"/>
        <dbReference type="ChEBI" id="CHEBI:15377"/>
        <dbReference type="ChEBI" id="CHEBI:15379"/>
        <dbReference type="ChEBI" id="CHEBI:16240"/>
        <dbReference type="ChEBI" id="CHEBI:28938"/>
        <dbReference type="ChEBI" id="CHEBI:58451"/>
        <dbReference type="ChEBI" id="CHEBI:597326"/>
        <dbReference type="EC" id="1.4.3.5"/>
    </reaction>
</comment>
<evidence type="ECO:0000256" key="3">
    <source>
        <dbReference type="ARBA" id="ARBA00007301"/>
    </source>
</evidence>
<dbReference type="NCBIfam" id="NF004231">
    <property type="entry name" value="PRK05679.1"/>
    <property type="match status" value="1"/>
</dbReference>
<dbReference type="RefSeq" id="WP_332865653.1">
    <property type="nucleotide sequence ID" value="NZ_JBAFSM010000024.1"/>
</dbReference>
<feature type="binding site" evidence="9 10">
    <location>
        <position position="67"/>
    </location>
    <ligand>
        <name>substrate</name>
    </ligand>
</feature>
<keyword evidence="7 9" id="KW-0560">Oxidoreductase</keyword>
<comment type="caution">
    <text evidence="14">The sequence shown here is derived from an EMBL/GenBank/DDBJ whole genome shotgun (WGS) entry which is preliminary data.</text>
</comment>
<keyword evidence="5 9" id="KW-0285">Flavoprotein</keyword>
<feature type="binding site" evidence="9 11">
    <location>
        <begin position="141"/>
        <end position="142"/>
    </location>
    <ligand>
        <name>FMN</name>
        <dbReference type="ChEBI" id="CHEBI:58210"/>
    </ligand>
</feature>
<dbReference type="NCBIfam" id="TIGR00558">
    <property type="entry name" value="pdxH"/>
    <property type="match status" value="1"/>
</dbReference>
<dbReference type="PIRSF" id="PIRSF000190">
    <property type="entry name" value="Pyd_amn-ph_oxd"/>
    <property type="match status" value="1"/>
</dbReference>
<name>A0AAW9QVM2_9CHRO</name>
<dbReference type="InterPro" id="IPR000659">
    <property type="entry name" value="Pyridox_Oxase"/>
</dbReference>
<dbReference type="EMBL" id="JBAFSM010000024">
    <property type="protein sequence ID" value="MEG3438172.1"/>
    <property type="molecule type" value="Genomic_DNA"/>
</dbReference>
<evidence type="ECO:0000313" key="15">
    <source>
        <dbReference type="Proteomes" id="UP001328733"/>
    </source>
</evidence>
<dbReference type="PROSITE" id="PS01064">
    <property type="entry name" value="PYRIDOX_OXIDASE"/>
    <property type="match status" value="1"/>
</dbReference>
<organism evidence="14 15">
    <name type="scientific">Pannus brasiliensis CCIBt3594</name>
    <dbReference type="NCBI Taxonomy" id="1427578"/>
    <lineage>
        <taxon>Bacteria</taxon>
        <taxon>Bacillati</taxon>
        <taxon>Cyanobacteriota</taxon>
        <taxon>Cyanophyceae</taxon>
        <taxon>Oscillatoriophycideae</taxon>
        <taxon>Chroococcales</taxon>
        <taxon>Microcystaceae</taxon>
        <taxon>Pannus</taxon>
    </lineage>
</organism>
<evidence type="ECO:0000256" key="8">
    <source>
        <dbReference type="ARBA" id="ARBA00023096"/>
    </source>
</evidence>
<comment type="cofactor">
    <cofactor evidence="9 11">
        <name>FMN</name>
        <dbReference type="ChEBI" id="CHEBI:58210"/>
    </cofactor>
    <text evidence="9 11">Binds 1 FMN per subunit.</text>
</comment>
<feature type="binding site" evidence="10">
    <location>
        <begin position="9"/>
        <end position="12"/>
    </location>
    <ligand>
        <name>substrate</name>
    </ligand>
</feature>
<feature type="binding site" evidence="9 10">
    <location>
        <position position="124"/>
    </location>
    <ligand>
        <name>substrate</name>
    </ligand>
</feature>
<dbReference type="Proteomes" id="UP001328733">
    <property type="component" value="Unassembled WGS sequence"/>
</dbReference>
<evidence type="ECO:0000256" key="2">
    <source>
        <dbReference type="ARBA" id="ARBA00005037"/>
    </source>
</evidence>
<dbReference type="GO" id="GO:0008615">
    <property type="term" value="P:pyridoxine biosynthetic process"/>
    <property type="evidence" value="ECO:0007669"/>
    <property type="project" value="UniProtKB-UniRule"/>
</dbReference>
<dbReference type="GO" id="GO:0004733">
    <property type="term" value="F:pyridoxamine phosphate oxidase activity"/>
    <property type="evidence" value="ECO:0007669"/>
    <property type="project" value="UniProtKB-UniRule"/>
</dbReference>
<keyword evidence="15" id="KW-1185">Reference proteome</keyword>
<comment type="pathway">
    <text evidence="1 9">Cofactor metabolism; pyridoxal 5'-phosphate salvage; pyridoxal 5'-phosphate from pyridoxamine 5'-phosphate: step 1/1.</text>
</comment>
<evidence type="ECO:0000313" key="14">
    <source>
        <dbReference type="EMBL" id="MEG3438172.1"/>
    </source>
</evidence>